<reference evidence="3 4" key="1">
    <citation type="submission" date="2016-07" db="EMBL/GenBank/DDBJ databases">
        <authorList>
            <person name="Lefevre C.T."/>
        </authorList>
    </citation>
    <scope>NUCLEOTIDE SEQUENCE [LARGE SCALE GENOMIC DNA]</scope>
    <source>
        <strain evidence="3">PR1</strain>
    </source>
</reference>
<proteinExistence type="predicted"/>
<evidence type="ECO:0000256" key="1">
    <source>
        <dbReference type="PROSITE-ProRule" id="PRU00169"/>
    </source>
</evidence>
<keyword evidence="1" id="KW-0597">Phosphoprotein</keyword>
<evidence type="ECO:0000259" key="2">
    <source>
        <dbReference type="PROSITE" id="PS50110"/>
    </source>
</evidence>
<dbReference type="SMART" id="SM00448">
    <property type="entry name" value="REC"/>
    <property type="match status" value="1"/>
</dbReference>
<dbReference type="OrthoDB" id="8436207at2"/>
<dbReference type="SUPFAM" id="SSF52172">
    <property type="entry name" value="CheY-like"/>
    <property type="match status" value="1"/>
</dbReference>
<name>A0A1C3RLH0_9PROT</name>
<evidence type="ECO:0000313" key="4">
    <source>
        <dbReference type="Proteomes" id="UP000231658"/>
    </source>
</evidence>
<dbReference type="InterPro" id="IPR011006">
    <property type="entry name" value="CheY-like_superfamily"/>
</dbReference>
<keyword evidence="4" id="KW-1185">Reference proteome</keyword>
<feature type="domain" description="Response regulatory" evidence="2">
    <location>
        <begin position="10"/>
        <end position="129"/>
    </location>
</feature>
<dbReference type="PROSITE" id="PS50110">
    <property type="entry name" value="RESPONSE_REGULATORY"/>
    <property type="match status" value="1"/>
</dbReference>
<dbReference type="RefSeq" id="WP_069190043.1">
    <property type="nucleotide sequence ID" value="NZ_FLYE01000047.1"/>
</dbReference>
<dbReference type="AlphaFoldDB" id="A0A1C3RLH0"/>
<sequence>MANYQIEDIKILIADSNRQLRTSLKGVLHHHGFRGIVDAPSIEAFEAEVRVVNPDLILCDIDLKGGHVCESIKKLRHNELGQNPFAAVILFIEEATEGIVTMASEAGLDDLQIKPVVAQKVIDRVTYLIEKRKPFVVTTDYVGPDRRKAARPGTQQIPSVEVPNTMAAKASGTYDPRMVQSQIDKALWDVNAQKIERHVFQVGYLVERIVPAYEAGEVTKKNMEMVIKLMKVGRDIVERLEDSDYGHIADLAGTLVTVTKSLWDSGTLPKHKDLELLPQLSAALAATFNTDAVSAAAVQKIRSTIQDEYK</sequence>
<organism evidence="3 4">
    <name type="scientific">Candidatus Terasakiella magnetica</name>
    <dbReference type="NCBI Taxonomy" id="1867952"/>
    <lineage>
        <taxon>Bacteria</taxon>
        <taxon>Pseudomonadati</taxon>
        <taxon>Pseudomonadota</taxon>
        <taxon>Alphaproteobacteria</taxon>
        <taxon>Rhodospirillales</taxon>
        <taxon>Terasakiellaceae</taxon>
        <taxon>Terasakiella</taxon>
    </lineage>
</organism>
<dbReference type="Pfam" id="PF00072">
    <property type="entry name" value="Response_reg"/>
    <property type="match status" value="1"/>
</dbReference>
<evidence type="ECO:0000313" key="3">
    <source>
        <dbReference type="EMBL" id="SCA58039.1"/>
    </source>
</evidence>
<dbReference type="STRING" id="1867952.MTBPR1_80093"/>
<dbReference type="Proteomes" id="UP000231658">
    <property type="component" value="Unassembled WGS sequence"/>
</dbReference>
<dbReference type="Gene3D" id="3.40.50.2300">
    <property type="match status" value="1"/>
</dbReference>
<dbReference type="GO" id="GO:0000160">
    <property type="term" value="P:phosphorelay signal transduction system"/>
    <property type="evidence" value="ECO:0007669"/>
    <property type="project" value="InterPro"/>
</dbReference>
<accession>A0A1C3RLH0</accession>
<feature type="modified residue" description="4-aspartylphosphate" evidence="1">
    <location>
        <position position="60"/>
    </location>
</feature>
<protein>
    <submittedName>
        <fullName evidence="3">Putative Response regulator consisting of a CheY-like receiver domain</fullName>
    </submittedName>
</protein>
<dbReference type="InterPro" id="IPR001789">
    <property type="entry name" value="Sig_transdc_resp-reg_receiver"/>
</dbReference>
<gene>
    <name evidence="3" type="ORF">MTBPR1_80093</name>
</gene>
<dbReference type="EMBL" id="FLYE01000047">
    <property type="protein sequence ID" value="SCA58039.1"/>
    <property type="molecule type" value="Genomic_DNA"/>
</dbReference>